<evidence type="ECO:0000256" key="2">
    <source>
        <dbReference type="ARBA" id="ARBA00023125"/>
    </source>
</evidence>
<dbReference type="Pfam" id="PF00356">
    <property type="entry name" value="LacI"/>
    <property type="match status" value="1"/>
</dbReference>
<dbReference type="PROSITE" id="PS50932">
    <property type="entry name" value="HTH_LACI_2"/>
    <property type="match status" value="1"/>
</dbReference>
<dbReference type="EMBL" id="QAZN01000009">
    <property type="protein sequence ID" value="PTV03835.1"/>
    <property type="molecule type" value="Genomic_DNA"/>
</dbReference>
<dbReference type="CDD" id="cd01392">
    <property type="entry name" value="HTH_LacI"/>
    <property type="match status" value="1"/>
</dbReference>
<proteinExistence type="predicted"/>
<dbReference type="InterPro" id="IPR000843">
    <property type="entry name" value="HTH_LacI"/>
</dbReference>
<comment type="caution">
    <text evidence="4">The sequence shown here is derived from an EMBL/GenBank/DDBJ whole genome shotgun (WGS) entry which is preliminary data.</text>
</comment>
<dbReference type="InterPro" id="IPR010982">
    <property type="entry name" value="Lambda_DNA-bd_dom_sf"/>
</dbReference>
<dbReference type="SMART" id="SM00354">
    <property type="entry name" value="HTH_LACI"/>
    <property type="match status" value="1"/>
</dbReference>
<evidence type="ECO:0000256" key="1">
    <source>
        <dbReference type="ARBA" id="ARBA00023015"/>
    </source>
</evidence>
<organism evidence="4 5">
    <name type="scientific">Limosilactobacillus reuteri</name>
    <name type="common">Lactobacillus reuteri</name>
    <dbReference type="NCBI Taxonomy" id="1598"/>
    <lineage>
        <taxon>Bacteria</taxon>
        <taxon>Bacillati</taxon>
        <taxon>Bacillota</taxon>
        <taxon>Bacilli</taxon>
        <taxon>Lactobacillales</taxon>
        <taxon>Lactobacillaceae</taxon>
        <taxon>Limosilactobacillus</taxon>
    </lineage>
</organism>
<evidence type="ECO:0000313" key="5">
    <source>
        <dbReference type="Proteomes" id="UP000244083"/>
    </source>
</evidence>
<accession>A0A081NPK1</accession>
<dbReference type="Gene3D" id="1.10.260.40">
    <property type="entry name" value="lambda repressor-like DNA-binding domains"/>
    <property type="match status" value="1"/>
</dbReference>
<dbReference type="Pfam" id="PF13377">
    <property type="entry name" value="Peripla_BP_3"/>
    <property type="match status" value="1"/>
</dbReference>
<dbReference type="PANTHER" id="PTHR30146:SF149">
    <property type="entry name" value="HTH-TYPE TRANSCRIPTIONAL REGULATOR EBGR"/>
    <property type="match status" value="1"/>
</dbReference>
<evidence type="ECO:0000313" key="4">
    <source>
        <dbReference type="EMBL" id="PTV03835.1"/>
    </source>
</evidence>
<keyword evidence="3" id="KW-0804">Transcription</keyword>
<gene>
    <name evidence="4" type="ORF">DB325_05900</name>
</gene>
<dbReference type="PANTHER" id="PTHR30146">
    <property type="entry name" value="LACI-RELATED TRANSCRIPTIONAL REPRESSOR"/>
    <property type="match status" value="1"/>
</dbReference>
<name>A0A081NPK1_LIMRT</name>
<dbReference type="AlphaFoldDB" id="A0A081NPK1"/>
<protein>
    <submittedName>
        <fullName evidence="4">LacI family DNA-binding transcriptional regulator</fullName>
    </submittedName>
</protein>
<dbReference type="SUPFAM" id="SSF47413">
    <property type="entry name" value="lambda repressor-like DNA-binding domains"/>
    <property type="match status" value="1"/>
</dbReference>
<sequence>MTGIRKIAREAGVSPASVSRVLSNDSSFSVSKQTRAQIKEVAAKYNYHPHLNRPVTPPPTPRSILVLTTHSLETEAHDPYFIQVHDGIIQEASKQNIQIKAFVRFPDKAFQFTDAQKYDGVIVAGVFTQEFYANLAKNNPHIVLIDDYRYLPAYDIIRNSYFEATQIVLDQLLENGLNKIAFIGGNIHPMNNNGETTDSYQDIRAKAYLMWTRLHNISPLIALNGWTPKDGFDSMNALLKDNFQVALIASDQLAIGAYRALKQHQLKVPQDLQIISYNDSDITEYLVPSLSSINPASLSMGKIAVQRLVHRLNNPTDIPIHINLPAKATWRESSEINLN</sequence>
<dbReference type="Proteomes" id="UP000244083">
    <property type="component" value="Unassembled WGS sequence"/>
</dbReference>
<dbReference type="SUPFAM" id="SSF53822">
    <property type="entry name" value="Periplasmic binding protein-like I"/>
    <property type="match status" value="1"/>
</dbReference>
<dbReference type="InterPro" id="IPR046335">
    <property type="entry name" value="LacI/GalR-like_sensor"/>
</dbReference>
<dbReference type="RefSeq" id="WP_035152520.1">
    <property type="nucleotide sequence ID" value="NZ_QAZN01000009.1"/>
</dbReference>
<reference evidence="5" key="1">
    <citation type="submission" date="2018-04" db="EMBL/GenBank/DDBJ databases">
        <title>Draft Genome Sequences of 10 Lactobacillus Species from 22 Commercial Probiotic Products.</title>
        <authorList>
            <person name="Gangiredla J."/>
            <person name="Barnaba T.J."/>
            <person name="Mammel M.K."/>
            <person name="Lacher D.W."/>
            <person name="Elkins C.A."/>
            <person name="Lampel K.A."/>
            <person name="Whitehouse C.A."/>
            <person name="Tartera C."/>
        </authorList>
    </citation>
    <scope>NUCLEOTIDE SEQUENCE [LARGE SCALE GENOMIC DNA]</scope>
    <source>
        <strain evidence="5">DS12_10</strain>
    </source>
</reference>
<evidence type="ECO:0000256" key="3">
    <source>
        <dbReference type="ARBA" id="ARBA00023163"/>
    </source>
</evidence>
<dbReference type="Gene3D" id="3.40.50.2300">
    <property type="match status" value="2"/>
</dbReference>
<dbReference type="GO" id="GO:0003700">
    <property type="term" value="F:DNA-binding transcription factor activity"/>
    <property type="evidence" value="ECO:0007669"/>
    <property type="project" value="TreeGrafter"/>
</dbReference>
<dbReference type="CDD" id="cd01544">
    <property type="entry name" value="PBP1_GalR"/>
    <property type="match status" value="1"/>
</dbReference>
<dbReference type="InterPro" id="IPR028082">
    <property type="entry name" value="Peripla_BP_I"/>
</dbReference>
<keyword evidence="1" id="KW-0805">Transcription regulation</keyword>
<keyword evidence="2 4" id="KW-0238">DNA-binding</keyword>
<dbReference type="GO" id="GO:0000976">
    <property type="term" value="F:transcription cis-regulatory region binding"/>
    <property type="evidence" value="ECO:0007669"/>
    <property type="project" value="TreeGrafter"/>
</dbReference>